<dbReference type="KEGG" id="asem:NNL22_07710"/>
<name>A0A9E8KKR4_9ALTE</name>
<dbReference type="EMBL" id="CP101527">
    <property type="protein sequence ID" value="UZW76461.1"/>
    <property type="molecule type" value="Genomic_DNA"/>
</dbReference>
<organism evidence="4 5">
    <name type="scientific">Alkalimarinus sediminis</name>
    <dbReference type="NCBI Taxonomy" id="1632866"/>
    <lineage>
        <taxon>Bacteria</taxon>
        <taxon>Pseudomonadati</taxon>
        <taxon>Pseudomonadota</taxon>
        <taxon>Gammaproteobacteria</taxon>
        <taxon>Alteromonadales</taxon>
        <taxon>Alteromonadaceae</taxon>
        <taxon>Alkalimarinus</taxon>
    </lineage>
</organism>
<reference evidence="4" key="1">
    <citation type="submission" date="2022-07" db="EMBL/GenBank/DDBJ databases">
        <title>Alkalimarinus sp. nov., isolated from gut of a Alitta virens.</title>
        <authorList>
            <person name="Yang A.I."/>
            <person name="Shin N.-R."/>
        </authorList>
    </citation>
    <scope>NUCLEOTIDE SEQUENCE</scope>
    <source>
        <strain evidence="4">FA028</strain>
    </source>
</reference>
<dbReference type="Pfam" id="PF00571">
    <property type="entry name" value="CBS"/>
    <property type="match status" value="2"/>
</dbReference>
<dbReference type="AlphaFoldDB" id="A0A9E8KKR4"/>
<evidence type="ECO:0000256" key="2">
    <source>
        <dbReference type="PROSITE-ProRule" id="PRU00703"/>
    </source>
</evidence>
<dbReference type="InterPro" id="IPR046342">
    <property type="entry name" value="CBS_dom_sf"/>
</dbReference>
<dbReference type="CDD" id="cd09836">
    <property type="entry name" value="CBS_pair_arch"/>
    <property type="match status" value="1"/>
</dbReference>
<dbReference type="Proteomes" id="UP001164472">
    <property type="component" value="Chromosome"/>
</dbReference>
<dbReference type="PANTHER" id="PTHR48108:SF26">
    <property type="entry name" value="CBS DOMAIN-CONTAINING PROTEIN DDB_G0289609"/>
    <property type="match status" value="1"/>
</dbReference>
<feature type="domain" description="CBS" evidence="3">
    <location>
        <begin position="8"/>
        <end position="66"/>
    </location>
</feature>
<dbReference type="InterPro" id="IPR000644">
    <property type="entry name" value="CBS_dom"/>
</dbReference>
<dbReference type="InterPro" id="IPR051462">
    <property type="entry name" value="CBS_domain-containing"/>
</dbReference>
<dbReference type="RefSeq" id="WP_251811796.1">
    <property type="nucleotide sequence ID" value="NZ_CP101527.1"/>
</dbReference>
<proteinExistence type="predicted"/>
<evidence type="ECO:0000256" key="1">
    <source>
        <dbReference type="ARBA" id="ARBA00022737"/>
    </source>
</evidence>
<dbReference type="SUPFAM" id="SSF54631">
    <property type="entry name" value="CBS-domain pair"/>
    <property type="match status" value="1"/>
</dbReference>
<evidence type="ECO:0000313" key="5">
    <source>
        <dbReference type="Proteomes" id="UP001164472"/>
    </source>
</evidence>
<sequence length="161" mass="17916">MALVKKVMKTSLVTATSEETVSNVCQRMKEERLGAILIINNNKLSGIFTERDLLNRVIAEGLNPATTNVMDVATPNPIVVKDDTHIKECAEILRDQGFRHLPVTDQEGNPAGIVSSRDFFQYMANELEQVIDRMRGTDEKVDESFDIYEYLGAGGCGLPRL</sequence>
<gene>
    <name evidence="4" type="ORF">NNL22_07710</name>
</gene>
<protein>
    <submittedName>
        <fullName evidence="4">CBS domain-containing protein</fullName>
    </submittedName>
</protein>
<keyword evidence="1" id="KW-0677">Repeat</keyword>
<evidence type="ECO:0000313" key="4">
    <source>
        <dbReference type="EMBL" id="UZW76461.1"/>
    </source>
</evidence>
<keyword evidence="5" id="KW-1185">Reference proteome</keyword>
<dbReference type="PANTHER" id="PTHR48108">
    <property type="entry name" value="CBS DOMAIN-CONTAINING PROTEIN CBSX2, CHLOROPLASTIC"/>
    <property type="match status" value="1"/>
</dbReference>
<keyword evidence="2" id="KW-0129">CBS domain</keyword>
<feature type="domain" description="CBS" evidence="3">
    <location>
        <begin position="73"/>
        <end position="129"/>
    </location>
</feature>
<dbReference type="SMART" id="SM00116">
    <property type="entry name" value="CBS"/>
    <property type="match status" value="2"/>
</dbReference>
<dbReference type="PROSITE" id="PS51371">
    <property type="entry name" value="CBS"/>
    <property type="match status" value="2"/>
</dbReference>
<dbReference type="Gene3D" id="3.10.580.10">
    <property type="entry name" value="CBS-domain"/>
    <property type="match status" value="1"/>
</dbReference>
<evidence type="ECO:0000259" key="3">
    <source>
        <dbReference type="PROSITE" id="PS51371"/>
    </source>
</evidence>
<accession>A0A9E8KKR4</accession>